<keyword evidence="1" id="KW-0489">Methyltransferase</keyword>
<evidence type="ECO:0000259" key="3">
    <source>
        <dbReference type="Pfam" id="PF13649"/>
    </source>
</evidence>
<evidence type="ECO:0000256" key="1">
    <source>
        <dbReference type="ARBA" id="ARBA00022603"/>
    </source>
</evidence>
<gene>
    <name evidence="4" type="ORF">KSZ_55240</name>
</gene>
<dbReference type="RefSeq" id="WP_201365077.1">
    <property type="nucleotide sequence ID" value="NZ_BNJJ01000017.1"/>
</dbReference>
<dbReference type="Gene3D" id="3.40.50.150">
    <property type="entry name" value="Vaccinia Virus protein VP39"/>
    <property type="match status" value="1"/>
</dbReference>
<accession>A0ABQ3VPJ7</accession>
<dbReference type="InterPro" id="IPR041698">
    <property type="entry name" value="Methyltransf_25"/>
</dbReference>
<sequence length="262" mass="29582">MTQEAKNIASEYRGYAQAFQGESVVQAYHFRAPYPSETFALLAGLIRPGEPSHVLDVGCGTGNIARHLVERVDRIDAVDFSQQMIEQGKRLPNGDHPHLRWLYGRVEDATLDPPYALVTAGESLHWMDWGIVMPRFHEILMKDGYLAIVATHTIPDPWSPLGEILPRYRTDRYQGQPDDTQQQSLFQKVGECTTRPITFVQSLDDFIESFHSRAGFSRERMGQAQATAFDQEAKKILLKSYSDGTITFQVTARIVWGFPGGH</sequence>
<evidence type="ECO:0000313" key="4">
    <source>
        <dbReference type="EMBL" id="GHO87518.1"/>
    </source>
</evidence>
<dbReference type="CDD" id="cd02440">
    <property type="entry name" value="AdoMet_MTases"/>
    <property type="match status" value="1"/>
</dbReference>
<dbReference type="Pfam" id="PF13649">
    <property type="entry name" value="Methyltransf_25"/>
    <property type="match status" value="1"/>
</dbReference>
<comment type="caution">
    <text evidence="4">The sequence shown here is derived from an EMBL/GenBank/DDBJ whole genome shotgun (WGS) entry which is preliminary data.</text>
</comment>
<reference evidence="4 5" key="1">
    <citation type="journal article" date="2021" name="Int. J. Syst. Evol. Microbiol.">
        <title>Reticulibacter mediterranei gen. nov., sp. nov., within the new family Reticulibacteraceae fam. nov., and Ktedonospora formicarum gen. nov., sp. nov., Ktedonobacter robiniae sp. nov., Dictyobacter formicarum sp. nov. and Dictyobacter arantiisoli sp. nov., belonging to the class Ktedonobacteria.</title>
        <authorList>
            <person name="Yabe S."/>
            <person name="Zheng Y."/>
            <person name="Wang C.M."/>
            <person name="Sakai Y."/>
            <person name="Abe K."/>
            <person name="Yokota A."/>
            <person name="Donadio S."/>
            <person name="Cavaletti L."/>
            <person name="Monciardini P."/>
        </authorList>
    </citation>
    <scope>NUCLEOTIDE SEQUENCE [LARGE SCALE GENOMIC DNA]</scope>
    <source>
        <strain evidence="4 5">SOSP1-9</strain>
    </source>
</reference>
<dbReference type="EMBL" id="BNJJ01000017">
    <property type="protein sequence ID" value="GHO87518.1"/>
    <property type="molecule type" value="Genomic_DNA"/>
</dbReference>
<dbReference type="SUPFAM" id="SSF53335">
    <property type="entry name" value="S-adenosyl-L-methionine-dependent methyltransferases"/>
    <property type="match status" value="1"/>
</dbReference>
<dbReference type="PANTHER" id="PTHR44942:SF4">
    <property type="entry name" value="METHYLTRANSFERASE TYPE 11 DOMAIN-CONTAINING PROTEIN"/>
    <property type="match status" value="1"/>
</dbReference>
<dbReference type="Proteomes" id="UP000635565">
    <property type="component" value="Unassembled WGS sequence"/>
</dbReference>
<dbReference type="PANTHER" id="PTHR44942">
    <property type="entry name" value="METHYLTRANSF_11 DOMAIN-CONTAINING PROTEIN"/>
    <property type="match status" value="1"/>
</dbReference>
<evidence type="ECO:0000256" key="2">
    <source>
        <dbReference type="ARBA" id="ARBA00022679"/>
    </source>
</evidence>
<protein>
    <recommendedName>
        <fullName evidence="3">Methyltransferase domain-containing protein</fullName>
    </recommendedName>
</protein>
<keyword evidence="5" id="KW-1185">Reference proteome</keyword>
<dbReference type="InterPro" id="IPR029063">
    <property type="entry name" value="SAM-dependent_MTases_sf"/>
</dbReference>
<proteinExistence type="predicted"/>
<feature type="domain" description="Methyltransferase" evidence="3">
    <location>
        <begin position="54"/>
        <end position="144"/>
    </location>
</feature>
<name>A0ABQ3VPJ7_9CHLR</name>
<dbReference type="InterPro" id="IPR051052">
    <property type="entry name" value="Diverse_substrate_MTase"/>
</dbReference>
<keyword evidence="2" id="KW-0808">Transferase</keyword>
<evidence type="ECO:0000313" key="5">
    <source>
        <dbReference type="Proteomes" id="UP000635565"/>
    </source>
</evidence>
<organism evidence="4 5">
    <name type="scientific">Dictyobacter formicarum</name>
    <dbReference type="NCBI Taxonomy" id="2778368"/>
    <lineage>
        <taxon>Bacteria</taxon>
        <taxon>Bacillati</taxon>
        <taxon>Chloroflexota</taxon>
        <taxon>Ktedonobacteria</taxon>
        <taxon>Ktedonobacterales</taxon>
        <taxon>Dictyobacteraceae</taxon>
        <taxon>Dictyobacter</taxon>
    </lineage>
</organism>